<evidence type="ECO:0000256" key="12">
    <source>
        <dbReference type="ARBA" id="ARBA00023180"/>
    </source>
</evidence>
<feature type="transmembrane region" description="Helical" evidence="15">
    <location>
        <begin position="127"/>
        <end position="146"/>
    </location>
</feature>
<keyword evidence="8 15" id="KW-1133">Transmembrane helix</keyword>
<keyword evidence="9" id="KW-0915">Sodium</keyword>
<evidence type="ECO:0000256" key="8">
    <source>
        <dbReference type="ARBA" id="ARBA00022989"/>
    </source>
</evidence>
<evidence type="ECO:0000256" key="13">
    <source>
        <dbReference type="ARBA" id="ARBA00023228"/>
    </source>
</evidence>
<accession>A0A1D2NCA3</accession>
<gene>
    <name evidence="17" type="ORF">Ocin01_03824</name>
</gene>
<evidence type="ECO:0000313" key="17">
    <source>
        <dbReference type="EMBL" id="ODN02861.1"/>
    </source>
</evidence>
<dbReference type="GO" id="GO:0031902">
    <property type="term" value="C:late endosome membrane"/>
    <property type="evidence" value="ECO:0007669"/>
    <property type="project" value="UniProtKB-SubCell"/>
</dbReference>
<keyword evidence="4 15" id="KW-0812">Transmembrane</keyword>
<organism evidence="17 18">
    <name type="scientific">Orchesella cincta</name>
    <name type="common">Springtail</name>
    <name type="synonym">Podura cincta</name>
    <dbReference type="NCBI Taxonomy" id="48709"/>
    <lineage>
        <taxon>Eukaryota</taxon>
        <taxon>Metazoa</taxon>
        <taxon>Ecdysozoa</taxon>
        <taxon>Arthropoda</taxon>
        <taxon>Hexapoda</taxon>
        <taxon>Collembola</taxon>
        <taxon>Entomobryomorpha</taxon>
        <taxon>Entomobryoidea</taxon>
        <taxon>Orchesellidae</taxon>
        <taxon>Orchesellinae</taxon>
        <taxon>Orchesella</taxon>
    </lineage>
</organism>
<evidence type="ECO:0000256" key="1">
    <source>
        <dbReference type="ARBA" id="ARBA00004107"/>
    </source>
</evidence>
<evidence type="ECO:0000256" key="11">
    <source>
        <dbReference type="ARBA" id="ARBA00023157"/>
    </source>
</evidence>
<keyword evidence="6" id="KW-0967">Endosome</keyword>
<dbReference type="PANTHER" id="PTHR22950:SF244">
    <property type="entry name" value="NEUTRAL AMINO ACID TRANSPORTER 9"/>
    <property type="match status" value="1"/>
</dbReference>
<evidence type="ECO:0000256" key="7">
    <source>
        <dbReference type="ARBA" id="ARBA00022970"/>
    </source>
</evidence>
<dbReference type="GO" id="GO:0015179">
    <property type="term" value="F:L-amino acid transmembrane transporter activity"/>
    <property type="evidence" value="ECO:0007669"/>
    <property type="project" value="TreeGrafter"/>
</dbReference>
<dbReference type="STRING" id="48709.A0A1D2NCA3"/>
<dbReference type="EMBL" id="LJIJ01000093">
    <property type="protein sequence ID" value="ODN02861.1"/>
    <property type="molecule type" value="Genomic_DNA"/>
</dbReference>
<evidence type="ECO:0000256" key="2">
    <source>
        <dbReference type="ARBA" id="ARBA00004155"/>
    </source>
</evidence>
<feature type="transmembrane region" description="Helical" evidence="15">
    <location>
        <begin position="400"/>
        <end position="423"/>
    </location>
</feature>
<dbReference type="Pfam" id="PF01490">
    <property type="entry name" value="Aa_trans"/>
    <property type="match status" value="1"/>
</dbReference>
<evidence type="ECO:0000256" key="9">
    <source>
        <dbReference type="ARBA" id="ARBA00023053"/>
    </source>
</evidence>
<comment type="caution">
    <text evidence="17">The sequence shown here is derived from an EMBL/GenBank/DDBJ whole genome shotgun (WGS) entry which is preliminary data.</text>
</comment>
<dbReference type="OMA" id="HWFTPTE"/>
<keyword evidence="5" id="KW-0479">Metal-binding</keyword>
<reference evidence="17 18" key="1">
    <citation type="journal article" date="2016" name="Genome Biol. Evol.">
        <title>Gene Family Evolution Reflects Adaptation to Soil Environmental Stressors in the Genome of the Collembolan Orchesella cincta.</title>
        <authorList>
            <person name="Faddeeva-Vakhrusheva A."/>
            <person name="Derks M.F."/>
            <person name="Anvar S.Y."/>
            <person name="Agamennone V."/>
            <person name="Suring W."/>
            <person name="Smit S."/>
            <person name="van Straalen N.M."/>
            <person name="Roelofs D."/>
        </authorList>
    </citation>
    <scope>NUCLEOTIDE SEQUENCE [LARGE SCALE GENOMIC DNA]</scope>
    <source>
        <tissue evidence="17">Mixed pool</tissue>
    </source>
</reference>
<protein>
    <submittedName>
        <fullName evidence="17">Sodium-coupled neutral amino acid transporter 9</fullName>
    </submittedName>
</protein>
<keyword evidence="10 15" id="KW-0472">Membrane</keyword>
<keyword evidence="3" id="KW-0813">Transport</keyword>
<dbReference type="OrthoDB" id="294730at2759"/>
<evidence type="ECO:0000256" key="3">
    <source>
        <dbReference type="ARBA" id="ARBA00022448"/>
    </source>
</evidence>
<evidence type="ECO:0000313" key="18">
    <source>
        <dbReference type="Proteomes" id="UP000094527"/>
    </source>
</evidence>
<keyword evidence="11" id="KW-1015">Disulfide bond</keyword>
<dbReference type="Proteomes" id="UP000094527">
    <property type="component" value="Unassembled WGS sequence"/>
</dbReference>
<keyword evidence="12" id="KW-0325">Glycoprotein</keyword>
<evidence type="ECO:0000256" key="5">
    <source>
        <dbReference type="ARBA" id="ARBA00022723"/>
    </source>
</evidence>
<comment type="similarity">
    <text evidence="14">Belongs to the amino acid/polyamine transporter 2 family. SLC38A9 subfamily.</text>
</comment>
<dbReference type="InterPro" id="IPR013057">
    <property type="entry name" value="AA_transpt_TM"/>
</dbReference>
<feature type="transmembrane region" description="Helical" evidence="15">
    <location>
        <begin position="177"/>
        <end position="197"/>
    </location>
</feature>
<keyword evidence="13" id="KW-0458">Lysosome</keyword>
<feature type="transmembrane region" description="Helical" evidence="15">
    <location>
        <begin position="100"/>
        <end position="121"/>
    </location>
</feature>
<feature type="transmembrane region" description="Helical" evidence="15">
    <location>
        <begin position="443"/>
        <end position="463"/>
    </location>
</feature>
<keyword evidence="18" id="KW-1185">Reference proteome</keyword>
<sequence>MSESDFLVVPKAAERRPYHYTRGPGPGTNDNSLQVNVTTSNNEIDQWSERANYSRYLYYSRLRREMNPTDDILLIPPHCIPNDFFYPNFITSVDGKQGSIITIFALWNTMMGTSLLSMPWAMENAGAVPAVVLLTAVAGISFYTAYRILEVYESNASSSLTDLAVLCKRLLGRWAQWLAVIFSALILLGASIVYWILLSNFLFHTVDYIHSVIVHDNTTFAGNSTDLYCPDDSPTTDNETDFGGDTFHRYWALHRTVPLFLVLLLGPIACIRSPTFFTKFNSLGTLSVLYLAVFVFSKWHKYGINVTFTDTTSPIYIPLWKDSFPALAGMLSMAFFIHNCLVTIMKNNRVKRNNRRDLGIAFIFVAVTYFVIGGVFYLIFPLDKNCIQDNFLNNFHSFDIWAFTARIFLFFQILSVFPLIVYILRVQVIYAVTKKEPTMFQTVVSNTVIIGICVGFAIGLPHIGSIIRFSGAFCGLVYLFFLPICLYLKWQQNMNTLTNSSMFWHILLLLVGLSNFVLQFTFSE</sequence>
<feature type="domain" description="Amino acid transporter transmembrane" evidence="16">
    <location>
        <begin position="101"/>
        <end position="518"/>
    </location>
</feature>
<comment type="subcellular location">
    <subcellularLocation>
        <location evidence="1">Late endosome membrane</location>
        <topology evidence="1">Multi-pass membrane protein</topology>
    </subcellularLocation>
    <subcellularLocation>
        <location evidence="2">Lysosome membrane</location>
        <topology evidence="2">Multi-pass membrane protein</topology>
    </subcellularLocation>
</comment>
<evidence type="ECO:0000256" key="4">
    <source>
        <dbReference type="ARBA" id="ARBA00022692"/>
    </source>
</evidence>
<dbReference type="GO" id="GO:0005765">
    <property type="term" value="C:lysosomal membrane"/>
    <property type="evidence" value="ECO:0007669"/>
    <property type="project" value="UniProtKB-SubCell"/>
</dbReference>
<dbReference type="GO" id="GO:0046872">
    <property type="term" value="F:metal ion binding"/>
    <property type="evidence" value="ECO:0007669"/>
    <property type="project" value="UniProtKB-KW"/>
</dbReference>
<feature type="transmembrane region" description="Helical" evidence="15">
    <location>
        <begin position="502"/>
        <end position="522"/>
    </location>
</feature>
<evidence type="ECO:0000256" key="6">
    <source>
        <dbReference type="ARBA" id="ARBA00022753"/>
    </source>
</evidence>
<evidence type="ECO:0000256" key="14">
    <source>
        <dbReference type="ARBA" id="ARBA00038442"/>
    </source>
</evidence>
<evidence type="ECO:0000256" key="15">
    <source>
        <dbReference type="SAM" id="Phobius"/>
    </source>
</evidence>
<dbReference type="AlphaFoldDB" id="A0A1D2NCA3"/>
<evidence type="ECO:0000259" key="16">
    <source>
        <dbReference type="Pfam" id="PF01490"/>
    </source>
</evidence>
<feature type="transmembrane region" description="Helical" evidence="15">
    <location>
        <begin position="283"/>
        <end position="304"/>
    </location>
</feature>
<dbReference type="PANTHER" id="PTHR22950">
    <property type="entry name" value="AMINO ACID TRANSPORTER"/>
    <property type="match status" value="1"/>
</dbReference>
<keyword evidence="7" id="KW-0029">Amino-acid transport</keyword>
<feature type="transmembrane region" description="Helical" evidence="15">
    <location>
        <begin position="357"/>
        <end position="380"/>
    </location>
</feature>
<feature type="transmembrane region" description="Helical" evidence="15">
    <location>
        <begin position="252"/>
        <end position="271"/>
    </location>
</feature>
<evidence type="ECO:0000256" key="10">
    <source>
        <dbReference type="ARBA" id="ARBA00023136"/>
    </source>
</evidence>
<proteinExistence type="inferred from homology"/>
<feature type="transmembrane region" description="Helical" evidence="15">
    <location>
        <begin position="324"/>
        <end position="345"/>
    </location>
</feature>
<name>A0A1D2NCA3_ORCCI</name>
<feature type="transmembrane region" description="Helical" evidence="15">
    <location>
        <begin position="469"/>
        <end position="490"/>
    </location>
</feature>